<evidence type="ECO:0000256" key="6">
    <source>
        <dbReference type="ARBA" id="ARBA00022989"/>
    </source>
</evidence>
<keyword evidence="7 11" id="KW-0333">Golgi apparatus</keyword>
<evidence type="ECO:0000256" key="10">
    <source>
        <dbReference type="ARBA" id="ARBA00023277"/>
    </source>
</evidence>
<comment type="subcellular location">
    <subcellularLocation>
        <location evidence="1 11">Golgi apparatus membrane</location>
        <topology evidence="1 11">Single-pass type II membrane protein</topology>
    </subcellularLocation>
</comment>
<keyword evidence="8 11" id="KW-0472">Membrane</keyword>
<dbReference type="EMBL" id="JBHFQA010000014">
    <property type="protein sequence ID" value="KAL2087812.1"/>
    <property type="molecule type" value="Genomic_DNA"/>
</dbReference>
<dbReference type="PANTHER" id="PTHR12137">
    <property type="entry name" value="CARBOHYDRATE SULFOTRANSFERASE"/>
    <property type="match status" value="1"/>
</dbReference>
<name>A0ABD1JKX8_9TELE</name>
<evidence type="ECO:0000256" key="7">
    <source>
        <dbReference type="ARBA" id="ARBA00023034"/>
    </source>
</evidence>
<proteinExistence type="inferred from homology"/>
<dbReference type="Pfam" id="PF03567">
    <property type="entry name" value="Sulfotransfer_2"/>
    <property type="match status" value="1"/>
</dbReference>
<feature type="transmembrane region" description="Helical" evidence="11">
    <location>
        <begin position="34"/>
        <end position="54"/>
    </location>
</feature>
<keyword evidence="5 11" id="KW-0735">Signal-anchor</keyword>
<evidence type="ECO:0000256" key="5">
    <source>
        <dbReference type="ARBA" id="ARBA00022968"/>
    </source>
</evidence>
<evidence type="ECO:0000313" key="13">
    <source>
        <dbReference type="Proteomes" id="UP001591681"/>
    </source>
</evidence>
<keyword evidence="4 11" id="KW-0812">Transmembrane</keyword>
<dbReference type="EC" id="2.8.2.-" evidence="11"/>
<comment type="caution">
    <text evidence="12">The sequence shown here is derived from an EMBL/GenBank/DDBJ whole genome shotgun (WGS) entry which is preliminary data.</text>
</comment>
<dbReference type="PANTHER" id="PTHR12137:SF2">
    <property type="entry name" value="CARBOHYDRATE SULFOTRANSFERASE 10"/>
    <property type="match status" value="1"/>
</dbReference>
<evidence type="ECO:0000256" key="2">
    <source>
        <dbReference type="ARBA" id="ARBA00006339"/>
    </source>
</evidence>
<evidence type="ECO:0000313" key="12">
    <source>
        <dbReference type="EMBL" id="KAL2087812.1"/>
    </source>
</evidence>
<keyword evidence="10 11" id="KW-0119">Carbohydrate metabolism</keyword>
<reference evidence="12 13" key="1">
    <citation type="submission" date="2024-09" db="EMBL/GenBank/DDBJ databases">
        <title>A chromosome-level genome assembly of Gray's grenadier anchovy, Coilia grayii.</title>
        <authorList>
            <person name="Fu Z."/>
        </authorList>
    </citation>
    <scope>NUCLEOTIDE SEQUENCE [LARGE SCALE GENOMIC DNA]</scope>
    <source>
        <strain evidence="12">G4</strain>
        <tissue evidence="12">Muscle</tissue>
    </source>
</reference>
<keyword evidence="9 11" id="KW-0325">Glycoprotein</keyword>
<evidence type="ECO:0000256" key="4">
    <source>
        <dbReference type="ARBA" id="ARBA00022692"/>
    </source>
</evidence>
<keyword evidence="3 11" id="KW-0808">Transferase</keyword>
<evidence type="ECO:0000256" key="1">
    <source>
        <dbReference type="ARBA" id="ARBA00004323"/>
    </source>
</evidence>
<comment type="similarity">
    <text evidence="2 11">Belongs to the sulfotransferase 2 family.</text>
</comment>
<accession>A0ABD1JKX8</accession>
<evidence type="ECO:0000256" key="3">
    <source>
        <dbReference type="ARBA" id="ARBA00022679"/>
    </source>
</evidence>
<gene>
    <name evidence="12" type="ORF">ACEWY4_016640</name>
</gene>
<dbReference type="GO" id="GO:0000139">
    <property type="term" value="C:Golgi membrane"/>
    <property type="evidence" value="ECO:0007669"/>
    <property type="project" value="UniProtKB-SubCell"/>
</dbReference>
<dbReference type="GO" id="GO:0008146">
    <property type="term" value="F:sulfotransferase activity"/>
    <property type="evidence" value="ECO:0007669"/>
    <property type="project" value="UniProtKB-ARBA"/>
</dbReference>
<organism evidence="12 13">
    <name type="scientific">Coilia grayii</name>
    <name type="common">Gray's grenadier anchovy</name>
    <dbReference type="NCBI Taxonomy" id="363190"/>
    <lineage>
        <taxon>Eukaryota</taxon>
        <taxon>Metazoa</taxon>
        <taxon>Chordata</taxon>
        <taxon>Craniata</taxon>
        <taxon>Vertebrata</taxon>
        <taxon>Euteleostomi</taxon>
        <taxon>Actinopterygii</taxon>
        <taxon>Neopterygii</taxon>
        <taxon>Teleostei</taxon>
        <taxon>Clupei</taxon>
        <taxon>Clupeiformes</taxon>
        <taxon>Clupeoidei</taxon>
        <taxon>Engraulidae</taxon>
        <taxon>Coilinae</taxon>
        <taxon>Coilia</taxon>
    </lineage>
</organism>
<sequence length="396" mass="46423">MGSPYRKMSSVLSLCRCRVDGCQLVHWEMMRRHWLLVGACGWVLLLLMVASRFINYNLRVPDDYGGKAESRTWTELSINTVKPQRPILHPNNMSQSNVGVFSTVPSDWHSVEERRLDLLASVCRNSSLRNVTHTSVNKFVLDRIFVCDKHKILFCQTPKVGNTQWKKVLIVLNGKFSKVEDIPEDMVHDHEKNGLPRLSSLKENEIRERLDNYFKFFIVRDPFERIISAFKDKFVKNPRFEPWYKHDIAPAIIRKYRKIHRDPDDSSSHKAPGLRFEDFVRYLGDIPGQKRLNRQFGQHVIHWITYVELCAPCDITYNVVGHHETLDRDAPYILKAAGIEHLVSYPTIPPGITRYNRTKVENYFSEISKRDIGRLYERFQGDFRLFGYPRPDFLLD</sequence>
<dbReference type="AlphaFoldDB" id="A0ABD1JKX8"/>
<protein>
    <recommendedName>
        <fullName evidence="11">Carbohydrate sulfotransferase</fullName>
        <ecNumber evidence="11">2.8.2.-</ecNumber>
    </recommendedName>
</protein>
<evidence type="ECO:0000256" key="11">
    <source>
        <dbReference type="RuleBase" id="RU364020"/>
    </source>
</evidence>
<evidence type="ECO:0000256" key="9">
    <source>
        <dbReference type="ARBA" id="ARBA00023180"/>
    </source>
</evidence>
<keyword evidence="13" id="KW-1185">Reference proteome</keyword>
<dbReference type="InterPro" id="IPR018011">
    <property type="entry name" value="Carb_sulfotrans_8-10"/>
</dbReference>
<dbReference type="InterPro" id="IPR005331">
    <property type="entry name" value="Sulfotransferase"/>
</dbReference>
<evidence type="ECO:0000256" key="8">
    <source>
        <dbReference type="ARBA" id="ARBA00023136"/>
    </source>
</evidence>
<keyword evidence="6 11" id="KW-1133">Transmembrane helix</keyword>
<dbReference type="Proteomes" id="UP001591681">
    <property type="component" value="Unassembled WGS sequence"/>
</dbReference>